<dbReference type="InterPro" id="IPR018060">
    <property type="entry name" value="HTH_AraC"/>
</dbReference>
<evidence type="ECO:0000259" key="5">
    <source>
        <dbReference type="PROSITE" id="PS01124"/>
    </source>
</evidence>
<gene>
    <name evidence="6" type="ORF">PAT3040_06585</name>
</gene>
<accession>A0A2R5F136</accession>
<feature type="domain" description="HTH araC/xylS-type" evidence="5">
    <location>
        <begin position="652"/>
        <end position="750"/>
    </location>
</feature>
<keyword evidence="7" id="KW-1185">Reference proteome</keyword>
<dbReference type="InterPro" id="IPR009057">
    <property type="entry name" value="Homeodomain-like_sf"/>
</dbReference>
<dbReference type="AlphaFoldDB" id="A0A2R5F136"/>
<dbReference type="InterPro" id="IPR018062">
    <property type="entry name" value="HTH_AraC-typ_CS"/>
</dbReference>
<keyword evidence="4" id="KW-0472">Membrane</keyword>
<keyword evidence="2" id="KW-0238">DNA-binding</keyword>
<keyword evidence="4" id="KW-1133">Transmembrane helix</keyword>
<dbReference type="SUPFAM" id="SSF46689">
    <property type="entry name" value="Homeodomain-like"/>
    <property type="match status" value="2"/>
</dbReference>
<dbReference type="PROSITE" id="PS01124">
    <property type="entry name" value="HTH_ARAC_FAMILY_2"/>
    <property type="match status" value="1"/>
</dbReference>
<name>A0A2R5F136_9BACL</name>
<evidence type="ECO:0000256" key="2">
    <source>
        <dbReference type="ARBA" id="ARBA00023125"/>
    </source>
</evidence>
<sequence length="761" mass="85830">MLKSIKKRLMFNWAHTQIRLVLILTVSVCLIILAVGLTSFYTSKSVLQEELGELQQQMLRLNMDVIDEAIRETDQVAIQVALSDHIYWFLTSDNQNSYRDISQSYQFLTTLINNSAYIKSIYVYDIEKDSFLSIPQGFASNSATFLDSAWTEVSSEFGDKSMLVKKRELPRGASANGSDITLFRQVKIHGKVQGIVAINLMDEALFAKLNPPVMNDLNRMRYIVDEEDQILYSVANHEFDEEAVELAIAEMQVDGKGDMSYQNRQLLVNQMESKVAGWRFISIVEQDSLLAQSKRIAQVVFLVSIAALALGSAVIYYINTQALRPVRRLGQLFGAIDGKTGENGGGIDLEKIAGELLGKHAHLSHLVRDTLSEASSKLMLDLYNGHVSGKRDMEEKWQRYFSEWTSAPMTAAMLSIDRYGEWSRALSGSDHSLLKFAMANIATELLGTQWRIACADFGKDKMAILLQPRSEGQEVERKLLEVAEQIPRYLKFSVSAGVSHPFADVTRVKQALLEADNALMYRLYRGYGQVISFHEVSQHEVDETQGEGLTIERVIQAIEAGNEQEALESITAMMERIRGRNGYPSEALTGLQAAAARIDELATAEEQGSEALHERFGTLHLADIEREFAERVKPVAERYGRLAESKDYVTCHRMIEYMKQHLGEPIGIPEISESVGISSSLASQVFKQETGETIYNYLTNLRMERAAELLARTDDRLSDIAQMVGYQHENSFIRTFRKCKEITPGKYRDMMRTRMDATSKE</sequence>
<dbReference type="Pfam" id="PF17853">
    <property type="entry name" value="GGDEF_2"/>
    <property type="match status" value="1"/>
</dbReference>
<dbReference type="PANTHER" id="PTHR43280:SF2">
    <property type="entry name" value="HTH-TYPE TRANSCRIPTIONAL REGULATOR EXSA"/>
    <property type="match status" value="1"/>
</dbReference>
<keyword evidence="4" id="KW-0812">Transmembrane</keyword>
<feature type="transmembrane region" description="Helical" evidence="4">
    <location>
        <begin position="20"/>
        <end position="41"/>
    </location>
</feature>
<dbReference type="PANTHER" id="PTHR43280">
    <property type="entry name" value="ARAC-FAMILY TRANSCRIPTIONAL REGULATOR"/>
    <property type="match status" value="1"/>
</dbReference>
<dbReference type="PROSITE" id="PS00041">
    <property type="entry name" value="HTH_ARAC_FAMILY_1"/>
    <property type="match status" value="1"/>
</dbReference>
<dbReference type="Proteomes" id="UP000245202">
    <property type="component" value="Unassembled WGS sequence"/>
</dbReference>
<evidence type="ECO:0000256" key="1">
    <source>
        <dbReference type="ARBA" id="ARBA00023015"/>
    </source>
</evidence>
<dbReference type="Pfam" id="PF12833">
    <property type="entry name" value="HTH_18"/>
    <property type="match status" value="1"/>
</dbReference>
<dbReference type="Gene3D" id="1.10.10.60">
    <property type="entry name" value="Homeodomain-like"/>
    <property type="match status" value="2"/>
</dbReference>
<dbReference type="GO" id="GO:0043565">
    <property type="term" value="F:sequence-specific DNA binding"/>
    <property type="evidence" value="ECO:0007669"/>
    <property type="project" value="InterPro"/>
</dbReference>
<proteinExistence type="predicted"/>
<evidence type="ECO:0000256" key="4">
    <source>
        <dbReference type="SAM" id="Phobius"/>
    </source>
</evidence>
<protein>
    <submittedName>
        <fullName evidence="6">AraC family transcriptional regulator</fullName>
    </submittedName>
</protein>
<keyword evidence="1" id="KW-0805">Transcription regulation</keyword>
<dbReference type="RefSeq" id="WP_108995974.1">
    <property type="nucleotide sequence ID" value="NZ_BDQX01000430.1"/>
</dbReference>
<dbReference type="EMBL" id="BDQX01000430">
    <property type="protein sequence ID" value="GBG11739.1"/>
    <property type="molecule type" value="Genomic_DNA"/>
</dbReference>
<comment type="caution">
    <text evidence="6">The sequence shown here is derived from an EMBL/GenBank/DDBJ whole genome shotgun (WGS) entry which is preliminary data.</text>
</comment>
<dbReference type="SMART" id="SM00342">
    <property type="entry name" value="HTH_ARAC"/>
    <property type="match status" value="1"/>
</dbReference>
<evidence type="ECO:0000313" key="7">
    <source>
        <dbReference type="Proteomes" id="UP000245202"/>
    </source>
</evidence>
<dbReference type="GO" id="GO:0003700">
    <property type="term" value="F:DNA-binding transcription factor activity"/>
    <property type="evidence" value="ECO:0007669"/>
    <property type="project" value="InterPro"/>
</dbReference>
<feature type="transmembrane region" description="Helical" evidence="4">
    <location>
        <begin position="296"/>
        <end position="318"/>
    </location>
</feature>
<reference evidence="6 7" key="1">
    <citation type="submission" date="2017-08" db="EMBL/GenBank/DDBJ databases">
        <title>Substantial Increase in Enzyme Production by Combined Drug-Resistance Mutations in Paenibacillus agaridevorans.</title>
        <authorList>
            <person name="Tanaka Y."/>
            <person name="Funane K."/>
            <person name="Hosaka T."/>
            <person name="Shiwa Y."/>
            <person name="Fujita N."/>
            <person name="Miyazaki T."/>
            <person name="Yoshikawa H."/>
            <person name="Murakami K."/>
            <person name="Kasahara K."/>
            <person name="Inaoka T."/>
            <person name="Hiraga Y."/>
            <person name="Ochi K."/>
        </authorList>
    </citation>
    <scope>NUCLEOTIDE SEQUENCE [LARGE SCALE GENOMIC DNA]</scope>
    <source>
        <strain evidence="6 7">T-3040</strain>
    </source>
</reference>
<organism evidence="6 7">
    <name type="scientific">Paenibacillus agaridevorans</name>
    <dbReference type="NCBI Taxonomy" id="171404"/>
    <lineage>
        <taxon>Bacteria</taxon>
        <taxon>Bacillati</taxon>
        <taxon>Bacillota</taxon>
        <taxon>Bacilli</taxon>
        <taxon>Bacillales</taxon>
        <taxon>Paenibacillaceae</taxon>
        <taxon>Paenibacillus</taxon>
    </lineage>
</organism>
<evidence type="ECO:0000256" key="3">
    <source>
        <dbReference type="ARBA" id="ARBA00023163"/>
    </source>
</evidence>
<dbReference type="InterPro" id="IPR041522">
    <property type="entry name" value="CdaR_GGDEF"/>
</dbReference>
<evidence type="ECO:0000313" key="6">
    <source>
        <dbReference type="EMBL" id="GBG11739.1"/>
    </source>
</evidence>
<keyword evidence="3" id="KW-0804">Transcription</keyword>